<dbReference type="SUPFAM" id="SSF82199">
    <property type="entry name" value="SET domain"/>
    <property type="match status" value="1"/>
</dbReference>
<evidence type="ECO:0000313" key="3">
    <source>
        <dbReference type="EMBL" id="GAX09889.1"/>
    </source>
</evidence>
<keyword evidence="2" id="KW-0472">Membrane</keyword>
<dbReference type="GO" id="GO:0016279">
    <property type="term" value="F:protein-lysine N-methyltransferase activity"/>
    <property type="evidence" value="ECO:0007669"/>
    <property type="project" value="TreeGrafter"/>
</dbReference>
<dbReference type="AlphaFoldDB" id="A0A1Z5J7G5"/>
<evidence type="ECO:0000256" key="1">
    <source>
        <dbReference type="SAM" id="MobiDB-lite"/>
    </source>
</evidence>
<gene>
    <name evidence="3" type="ORF">FisN_11Lh129</name>
</gene>
<sequence>MGKNKKPKNSNESPTKSSLSPIPDDEHRAPTITLRQWLAQDRRAYIWVCGCILTGLLFGFLVGTGWLEFSAEIKPWRQELANRLRSTTSFRLLSFETDAWEEVQYRIGYWVARMQRDMEVELYASNPAHPRVFAVLREAIVREPGGFVHPDLGFLVPAPSGAARGIGMVRNGWHECQKQCLPGRAEEKERVKKERLAYKANNETYPLPTEPIFKQEEILVRVPLNYQMTRAKALEVLLPLIPAEVQVKAGMSELDDAIILVLFLAHERGVGRYSRWMPYIASLPPEPSCGYSRNLRPYMLDALAVLREELDVPTEGWSEELSRATAYAETIVEALAKDYGPYIQTPSDKSVADNIAWALCQVASRATAGSEKHGTLRLIPMIDQINHDESAAGFIELTGRERIENGHFIDATEDDSGTFVVRSFRHGRRKALKVGQELLANYNVPHYSPLDWFVSLGFVPPEKQTPWEMIEPVLPRIKKVRPRYDETHPEEVDIVQENVPSVTQGFHTEL</sequence>
<dbReference type="InParanoid" id="A0A1Z5J7G5"/>
<proteinExistence type="predicted"/>
<keyword evidence="2" id="KW-1133">Transmembrane helix</keyword>
<reference evidence="3 4" key="1">
    <citation type="journal article" date="2015" name="Plant Cell">
        <title>Oil accumulation by the oleaginous diatom Fistulifera solaris as revealed by the genome and transcriptome.</title>
        <authorList>
            <person name="Tanaka T."/>
            <person name="Maeda Y."/>
            <person name="Veluchamy A."/>
            <person name="Tanaka M."/>
            <person name="Abida H."/>
            <person name="Marechal E."/>
            <person name="Bowler C."/>
            <person name="Muto M."/>
            <person name="Sunaga Y."/>
            <person name="Tanaka M."/>
            <person name="Yoshino T."/>
            <person name="Taniguchi T."/>
            <person name="Fukuda Y."/>
            <person name="Nemoto M."/>
            <person name="Matsumoto M."/>
            <person name="Wong P.S."/>
            <person name="Aburatani S."/>
            <person name="Fujibuchi W."/>
        </authorList>
    </citation>
    <scope>NUCLEOTIDE SEQUENCE [LARGE SCALE GENOMIC DNA]</scope>
    <source>
        <strain evidence="3 4">JPCC DA0580</strain>
    </source>
</reference>
<evidence type="ECO:0000256" key="2">
    <source>
        <dbReference type="SAM" id="Phobius"/>
    </source>
</evidence>
<dbReference type="CDD" id="cd10527">
    <property type="entry name" value="SET_LSMT"/>
    <property type="match status" value="1"/>
</dbReference>
<dbReference type="Proteomes" id="UP000198406">
    <property type="component" value="Unassembled WGS sequence"/>
</dbReference>
<organism evidence="3 4">
    <name type="scientific">Fistulifera solaris</name>
    <name type="common">Oleaginous diatom</name>
    <dbReference type="NCBI Taxonomy" id="1519565"/>
    <lineage>
        <taxon>Eukaryota</taxon>
        <taxon>Sar</taxon>
        <taxon>Stramenopiles</taxon>
        <taxon>Ochrophyta</taxon>
        <taxon>Bacillariophyta</taxon>
        <taxon>Bacillariophyceae</taxon>
        <taxon>Bacillariophycidae</taxon>
        <taxon>Naviculales</taxon>
        <taxon>Naviculaceae</taxon>
        <taxon>Fistulifera</taxon>
    </lineage>
</organism>
<dbReference type="InterPro" id="IPR046341">
    <property type="entry name" value="SET_dom_sf"/>
</dbReference>
<keyword evidence="2" id="KW-0812">Transmembrane</keyword>
<dbReference type="Gene3D" id="3.90.1410.10">
    <property type="entry name" value="set domain protein methyltransferase, domain 1"/>
    <property type="match status" value="1"/>
</dbReference>
<feature type="region of interest" description="Disordered" evidence="1">
    <location>
        <begin position="1"/>
        <end position="27"/>
    </location>
</feature>
<keyword evidence="4" id="KW-1185">Reference proteome</keyword>
<evidence type="ECO:0008006" key="5">
    <source>
        <dbReference type="Google" id="ProtNLM"/>
    </source>
</evidence>
<feature type="transmembrane region" description="Helical" evidence="2">
    <location>
        <begin position="44"/>
        <end position="67"/>
    </location>
</feature>
<dbReference type="EMBL" id="BDSP01000013">
    <property type="protein sequence ID" value="GAX09889.1"/>
    <property type="molecule type" value="Genomic_DNA"/>
</dbReference>
<dbReference type="PANTHER" id="PTHR13271:SF137">
    <property type="entry name" value="SET DOMAIN-CONTAINING PROTEIN"/>
    <property type="match status" value="1"/>
</dbReference>
<comment type="caution">
    <text evidence="3">The sequence shown here is derived from an EMBL/GenBank/DDBJ whole genome shotgun (WGS) entry which is preliminary data.</text>
</comment>
<accession>A0A1Z5J7G5</accession>
<name>A0A1Z5J7G5_FISSO</name>
<protein>
    <recommendedName>
        <fullName evidence="5">SET domain-containing protein</fullName>
    </recommendedName>
</protein>
<evidence type="ECO:0000313" key="4">
    <source>
        <dbReference type="Proteomes" id="UP000198406"/>
    </source>
</evidence>
<dbReference type="OrthoDB" id="41800at2759"/>
<dbReference type="InterPro" id="IPR050600">
    <property type="entry name" value="SETD3_SETD6_MTase"/>
</dbReference>
<dbReference type="PANTHER" id="PTHR13271">
    <property type="entry name" value="UNCHARACTERIZED PUTATIVE METHYLTRANSFERASE"/>
    <property type="match status" value="1"/>
</dbReference>